<dbReference type="STRING" id="1185652.USDA257_c00650"/>
<sequence>MDQLTAMRVFLRVVETGNFTRASVSLNMPKATVTNLIQGLEAHLRTKLLNRTTRRVLVTPDGALYYERAARLLSDIDELDGSLSSAQSLPKGRLRVETASAFANLIIIPALPEFHRKYPDIQIDLGVSDRTVDYLAENVDCAIRGGTLTDQSLIARRITEMKFVSCASPDFLERHSMPQHPSDLEKNCQVVGYFLPTGRQMPFYFRRGSEEIEINGRYVVAANESTTYLAAARAGLGVIQAPFFMVRDDLRAGTMVPVLPDWDVDPTPIYLVYPPNRHLSSRLRVFADWVVKVVAQSQLDGA</sequence>
<accession>I3WYG3</accession>
<keyword evidence="2" id="KW-0805">Transcription regulation</keyword>
<dbReference type="Gene3D" id="1.10.10.10">
    <property type="entry name" value="Winged helix-like DNA-binding domain superfamily/Winged helix DNA-binding domain"/>
    <property type="match status" value="1"/>
</dbReference>
<dbReference type="Gene3D" id="3.40.190.10">
    <property type="entry name" value="Periplasmic binding protein-like II"/>
    <property type="match status" value="2"/>
</dbReference>
<dbReference type="PROSITE" id="PS50931">
    <property type="entry name" value="HTH_LYSR"/>
    <property type="match status" value="1"/>
</dbReference>
<dbReference type="InterPro" id="IPR000847">
    <property type="entry name" value="LysR_HTH_N"/>
</dbReference>
<proteinExistence type="inferred from homology"/>
<protein>
    <submittedName>
        <fullName evidence="6">Putative HTH-type transcriptional regulator YhjC</fullName>
    </submittedName>
</protein>
<dbReference type="InterPro" id="IPR058163">
    <property type="entry name" value="LysR-type_TF_proteobact-type"/>
</dbReference>
<dbReference type="PATRIC" id="fig|1185652.3.peg.66"/>
<evidence type="ECO:0000259" key="5">
    <source>
        <dbReference type="PROSITE" id="PS50931"/>
    </source>
</evidence>
<dbReference type="AlphaFoldDB" id="I3WYG3"/>
<evidence type="ECO:0000256" key="2">
    <source>
        <dbReference type="ARBA" id="ARBA00023015"/>
    </source>
</evidence>
<evidence type="ECO:0000256" key="1">
    <source>
        <dbReference type="ARBA" id="ARBA00009437"/>
    </source>
</evidence>
<comment type="similarity">
    <text evidence="1">Belongs to the LysR transcriptional regulatory family.</text>
</comment>
<evidence type="ECO:0000313" key="6">
    <source>
        <dbReference type="EMBL" id="AFL48669.1"/>
    </source>
</evidence>
<keyword evidence="4" id="KW-0804">Transcription</keyword>
<name>I3WYG3_SINF2</name>
<dbReference type="HOGENOM" id="CLU_039613_16_3_5"/>
<feature type="domain" description="HTH lysR-type" evidence="5">
    <location>
        <begin position="1"/>
        <end position="59"/>
    </location>
</feature>
<dbReference type="PANTHER" id="PTHR30537">
    <property type="entry name" value="HTH-TYPE TRANSCRIPTIONAL REGULATOR"/>
    <property type="match status" value="1"/>
</dbReference>
<organism evidence="6 7">
    <name type="scientific">Sinorhizobium fredii (strain USDA 257)</name>
    <dbReference type="NCBI Taxonomy" id="1185652"/>
    <lineage>
        <taxon>Bacteria</taxon>
        <taxon>Pseudomonadati</taxon>
        <taxon>Pseudomonadota</taxon>
        <taxon>Alphaproteobacteria</taxon>
        <taxon>Hyphomicrobiales</taxon>
        <taxon>Rhizobiaceae</taxon>
        <taxon>Sinorhizobium/Ensifer group</taxon>
        <taxon>Sinorhizobium</taxon>
    </lineage>
</organism>
<evidence type="ECO:0000256" key="3">
    <source>
        <dbReference type="ARBA" id="ARBA00023125"/>
    </source>
</evidence>
<dbReference type="FunFam" id="1.10.10.10:FF:000001">
    <property type="entry name" value="LysR family transcriptional regulator"/>
    <property type="match status" value="1"/>
</dbReference>
<dbReference type="GO" id="GO:0043565">
    <property type="term" value="F:sequence-specific DNA binding"/>
    <property type="evidence" value="ECO:0007669"/>
    <property type="project" value="TreeGrafter"/>
</dbReference>
<dbReference type="Proteomes" id="UP000006180">
    <property type="component" value="Chromosome"/>
</dbReference>
<keyword evidence="3" id="KW-0238">DNA-binding</keyword>
<gene>
    <name evidence="6" type="primary">yhjC1</name>
    <name evidence="6" type="ORF">USDA257_c00650</name>
</gene>
<dbReference type="InterPro" id="IPR005119">
    <property type="entry name" value="LysR_subst-bd"/>
</dbReference>
<dbReference type="GO" id="GO:0006351">
    <property type="term" value="P:DNA-templated transcription"/>
    <property type="evidence" value="ECO:0007669"/>
    <property type="project" value="TreeGrafter"/>
</dbReference>
<dbReference type="SUPFAM" id="SSF53850">
    <property type="entry name" value="Periplasmic binding protein-like II"/>
    <property type="match status" value="1"/>
</dbReference>
<dbReference type="eggNOG" id="COG0583">
    <property type="taxonomic scope" value="Bacteria"/>
</dbReference>
<dbReference type="RefSeq" id="WP_014760871.1">
    <property type="nucleotide sequence ID" value="NC_018000.1"/>
</dbReference>
<dbReference type="SUPFAM" id="SSF46785">
    <property type="entry name" value="Winged helix' DNA-binding domain"/>
    <property type="match status" value="1"/>
</dbReference>
<dbReference type="KEGG" id="sfd:USDA257_c00650"/>
<dbReference type="PANTHER" id="PTHR30537:SF17">
    <property type="entry name" value="LYSR-FAMILY REGULATORY PROTEIN"/>
    <property type="match status" value="1"/>
</dbReference>
<evidence type="ECO:0000313" key="7">
    <source>
        <dbReference type="Proteomes" id="UP000006180"/>
    </source>
</evidence>
<dbReference type="Pfam" id="PF00126">
    <property type="entry name" value="HTH_1"/>
    <property type="match status" value="1"/>
</dbReference>
<dbReference type="InterPro" id="IPR036390">
    <property type="entry name" value="WH_DNA-bd_sf"/>
</dbReference>
<dbReference type="CDD" id="cd08472">
    <property type="entry name" value="PBP2_CrgA_like_3"/>
    <property type="match status" value="1"/>
</dbReference>
<reference evidence="6 7" key="1">
    <citation type="journal article" date="2012" name="J. Bacteriol.">
        <title>Complete genome sequence of the broad-host-range strain Sinorhizobium fredii USDA257.</title>
        <authorList>
            <person name="Schuldes J."/>
            <person name="Rodriguez Orbegoso M."/>
            <person name="Schmeisser C."/>
            <person name="Krishnan H.B."/>
            <person name="Daniel R."/>
            <person name="Streit W.R."/>
        </authorList>
    </citation>
    <scope>NUCLEOTIDE SEQUENCE [LARGE SCALE GENOMIC DNA]</scope>
    <source>
        <strain evidence="6 7">USDA 257</strain>
    </source>
</reference>
<dbReference type="InterPro" id="IPR036388">
    <property type="entry name" value="WH-like_DNA-bd_sf"/>
</dbReference>
<evidence type="ECO:0000256" key="4">
    <source>
        <dbReference type="ARBA" id="ARBA00023163"/>
    </source>
</evidence>
<dbReference type="Pfam" id="PF03466">
    <property type="entry name" value="LysR_substrate"/>
    <property type="match status" value="1"/>
</dbReference>
<dbReference type="EMBL" id="CP003563">
    <property type="protein sequence ID" value="AFL48669.1"/>
    <property type="molecule type" value="Genomic_DNA"/>
</dbReference>
<dbReference type="GO" id="GO:0003700">
    <property type="term" value="F:DNA-binding transcription factor activity"/>
    <property type="evidence" value="ECO:0007669"/>
    <property type="project" value="InterPro"/>
</dbReference>
<dbReference type="FunFam" id="3.40.190.290:FF:000001">
    <property type="entry name" value="Transcriptional regulator, LysR family"/>
    <property type="match status" value="1"/>
</dbReference>